<dbReference type="GO" id="GO:0016279">
    <property type="term" value="F:protein-lysine N-methyltransferase activity"/>
    <property type="evidence" value="ECO:0007669"/>
    <property type="project" value="InterPro"/>
</dbReference>
<evidence type="ECO:0000313" key="6">
    <source>
        <dbReference type="EMBL" id="SCZ96793.1"/>
    </source>
</evidence>
<feature type="region of interest" description="Disordered" evidence="5">
    <location>
        <begin position="1"/>
        <end position="31"/>
    </location>
</feature>
<keyword evidence="3" id="KW-0489">Methyltransferase</keyword>
<proteinExistence type="predicted"/>
<evidence type="ECO:0000256" key="2">
    <source>
        <dbReference type="ARBA" id="ARBA00022490"/>
    </source>
</evidence>
<dbReference type="CDD" id="cd02440">
    <property type="entry name" value="AdoMet_MTases"/>
    <property type="match status" value="1"/>
</dbReference>
<dbReference type="GO" id="GO:0032259">
    <property type="term" value="P:methylation"/>
    <property type="evidence" value="ECO:0007669"/>
    <property type="project" value="UniProtKB-KW"/>
</dbReference>
<evidence type="ECO:0000256" key="1">
    <source>
        <dbReference type="ARBA" id="ARBA00004496"/>
    </source>
</evidence>
<dbReference type="InterPro" id="IPR019369">
    <property type="entry name" value="Efm5/EEF1AKMT1"/>
</dbReference>
<dbReference type="InterPro" id="IPR041370">
    <property type="entry name" value="Mlase_EEF1AKMT1/ZCCHC4"/>
</dbReference>
<keyword evidence="4" id="KW-0808">Transferase</keyword>
<dbReference type="InterPro" id="IPR029063">
    <property type="entry name" value="SAM-dependent_MTases_sf"/>
</dbReference>
<dbReference type="Proteomes" id="UP000249723">
    <property type="component" value="Unassembled WGS sequence"/>
</dbReference>
<name>A0A2X0LKV1_9BASI</name>
<evidence type="ECO:0000256" key="5">
    <source>
        <dbReference type="SAM" id="MobiDB-lite"/>
    </source>
</evidence>
<reference evidence="7" key="1">
    <citation type="submission" date="2016-10" db="EMBL/GenBank/DDBJ databases">
        <authorList>
            <person name="Jeantristanb JTB J.-T."/>
            <person name="Ricardo R."/>
        </authorList>
    </citation>
    <scope>NUCLEOTIDE SEQUENCE [LARGE SCALE GENOMIC DNA]</scope>
</reference>
<keyword evidence="2" id="KW-0963">Cytoplasm</keyword>
<dbReference type="OrthoDB" id="206354at2759"/>
<dbReference type="PANTHER" id="PTHR13200:SF0">
    <property type="entry name" value="EEF1A LYSINE METHYLTRANSFERASE 1"/>
    <property type="match status" value="1"/>
</dbReference>
<dbReference type="PANTHER" id="PTHR13200">
    <property type="entry name" value="EEF1A LYSINE METHYLTRANSFERASE 1"/>
    <property type="match status" value="1"/>
</dbReference>
<dbReference type="Gene3D" id="3.40.50.150">
    <property type="entry name" value="Vaccinia Virus protein VP39"/>
    <property type="match status" value="1"/>
</dbReference>
<evidence type="ECO:0000256" key="3">
    <source>
        <dbReference type="ARBA" id="ARBA00022603"/>
    </source>
</evidence>
<feature type="compositionally biased region" description="Basic and acidic residues" evidence="5">
    <location>
        <begin position="76"/>
        <end position="89"/>
    </location>
</feature>
<feature type="compositionally biased region" description="Basic and acidic residues" evidence="5">
    <location>
        <begin position="46"/>
        <end position="57"/>
    </location>
</feature>
<feature type="region of interest" description="Disordered" evidence="5">
    <location>
        <begin position="46"/>
        <end position="90"/>
    </location>
</feature>
<evidence type="ECO:0000256" key="4">
    <source>
        <dbReference type="ARBA" id="ARBA00022679"/>
    </source>
</evidence>
<organism evidence="6 7">
    <name type="scientific">Microbotryum saponariae</name>
    <dbReference type="NCBI Taxonomy" id="289078"/>
    <lineage>
        <taxon>Eukaryota</taxon>
        <taxon>Fungi</taxon>
        <taxon>Dikarya</taxon>
        <taxon>Basidiomycota</taxon>
        <taxon>Pucciniomycotina</taxon>
        <taxon>Microbotryomycetes</taxon>
        <taxon>Microbotryales</taxon>
        <taxon>Microbotryaceae</taxon>
        <taxon>Microbotryum</taxon>
    </lineage>
</organism>
<dbReference type="Pfam" id="PF10237">
    <property type="entry name" value="N6-adenineMlase"/>
    <property type="match status" value="1"/>
</dbReference>
<comment type="subcellular location">
    <subcellularLocation>
        <location evidence="1">Cytoplasm</location>
    </subcellularLocation>
</comment>
<dbReference type="AlphaFoldDB" id="A0A2X0LKV1"/>
<accession>A0A2X0LKV1</accession>
<dbReference type="EMBL" id="FMWP01000091">
    <property type="protein sequence ID" value="SCZ96793.1"/>
    <property type="molecule type" value="Genomic_DNA"/>
</dbReference>
<dbReference type="GO" id="GO:0005737">
    <property type="term" value="C:cytoplasm"/>
    <property type="evidence" value="ECO:0007669"/>
    <property type="project" value="UniProtKB-SubCell"/>
</dbReference>
<dbReference type="STRING" id="289078.A0A2X0LKV1"/>
<protein>
    <submittedName>
        <fullName evidence="6">BZ3500_MvSof-1268-A1-R1_Chr4-1g06726 protein</fullName>
    </submittedName>
</protein>
<dbReference type="SUPFAM" id="SSF53335">
    <property type="entry name" value="S-adenosyl-L-methionine-dependent methyltransferases"/>
    <property type="match status" value="1"/>
</dbReference>
<sequence length="274" mass="30533">MSNAVPADAAEGSTRSRSTSASPPPQLDPATLAILAGFLHEKDEADRQFQELSERVDKRRKAARAAGEDGEDGEDAQGHSADHGEEADKAPMMTVDEFRRLFGEDWQLSQFWYSQAFATTLAHYIRSLCPSTSTRVAFLCCPTGYVGFQHTNPLPRTLLLEYDKRFELLDPDQFVHYDIDEPEDVPEGIKGTVDIAICDPPFLNEVTNRKLAKTLKQILKPDSKLLLLTSTSVEHLFDQIYTEAPLGPLIKTDIQVGHAGGIQNNFGVWRNWSD</sequence>
<keyword evidence="7" id="KW-1185">Reference proteome</keyword>
<evidence type="ECO:0000313" key="7">
    <source>
        <dbReference type="Proteomes" id="UP000249723"/>
    </source>
</evidence>
<gene>
    <name evidence="6" type="ORF">BZ3500_MVSOF-1268-A1-R1_CHR4-1G06726</name>
</gene>